<accession>A0AB38NR87</accession>
<dbReference type="Proteomes" id="UP000308018">
    <property type="component" value="Unassembled WGS sequence"/>
</dbReference>
<evidence type="ECO:0000313" key="1">
    <source>
        <dbReference type="EMBL" id="TKG32624.1"/>
    </source>
</evidence>
<dbReference type="EMBL" id="SYVV01000021">
    <property type="protein sequence ID" value="TKG32624.1"/>
    <property type="molecule type" value="Genomic_DNA"/>
</dbReference>
<dbReference type="AlphaFoldDB" id="A0AB38NR87"/>
<gene>
    <name evidence="1" type="ORF">FC057_12470</name>
</gene>
<evidence type="ECO:0000313" key="2">
    <source>
        <dbReference type="Proteomes" id="UP000308018"/>
    </source>
</evidence>
<organism evidence="1 2">
    <name type="scientific">Vibrio tasmaniensis</name>
    <dbReference type="NCBI Taxonomy" id="212663"/>
    <lineage>
        <taxon>Bacteria</taxon>
        <taxon>Pseudomonadati</taxon>
        <taxon>Pseudomonadota</taxon>
        <taxon>Gammaproteobacteria</taxon>
        <taxon>Vibrionales</taxon>
        <taxon>Vibrionaceae</taxon>
        <taxon>Vibrio</taxon>
    </lineage>
</organism>
<reference evidence="1 2" key="1">
    <citation type="submission" date="2019-04" db="EMBL/GenBank/DDBJ databases">
        <title>A reverse ecology approach based on a biological definition of microbial populations.</title>
        <authorList>
            <person name="Arevalo P."/>
            <person name="Vaninsberghe D."/>
            <person name="Elsherbini J."/>
            <person name="Gore J."/>
            <person name="Polz M."/>
        </authorList>
    </citation>
    <scope>NUCLEOTIDE SEQUENCE [LARGE SCALE GENOMIC DNA]</scope>
    <source>
        <strain evidence="1 2">10N.222.45.A8</strain>
    </source>
</reference>
<dbReference type="RefSeq" id="WP_133151983.1">
    <property type="nucleotide sequence ID" value="NZ_MDBP01000080.1"/>
</dbReference>
<sequence length="169" mass="18336">MMSYPQSTIAEVLSLQKEFEGISKLIGDSVARVSNKAMGAIIDEQQKSAINYTLVIPQSNEAIELGGGKLWFAGFVFVENSQIQWGDTNITLPLHAQIVESLTEHFKGCISLTGDNLTEISLAERLAAKRLVQTEALTHTIIVPDSTMGVECGHGSGIWHPVLISSNQL</sequence>
<name>A0AB38NR87_9VIBR</name>
<comment type="caution">
    <text evidence="1">The sequence shown here is derived from an EMBL/GenBank/DDBJ whole genome shotgun (WGS) entry which is preliminary data.</text>
</comment>
<protein>
    <submittedName>
        <fullName evidence="1">Uncharacterized protein</fullName>
    </submittedName>
</protein>
<proteinExistence type="predicted"/>